<dbReference type="WBParaSite" id="PSAMB.scaffold3019size20003.g20030.t1">
    <property type="protein sequence ID" value="PSAMB.scaffold3019size20003.g20030.t1"/>
    <property type="gene ID" value="PSAMB.scaffold3019size20003.g20030"/>
</dbReference>
<evidence type="ECO:0000313" key="1">
    <source>
        <dbReference type="Proteomes" id="UP000887566"/>
    </source>
</evidence>
<accession>A0A914W4T6</accession>
<evidence type="ECO:0000313" key="2">
    <source>
        <dbReference type="WBParaSite" id="PSAMB.scaffold3019size20003.g20030.t1"/>
    </source>
</evidence>
<sequence length="136" mass="14077">MVGGGSFDQGDRLLRARARGALIVEGTVAAALTAVGRRASGLNCVNAAAIVSVIALDSGRLFGLRPLDGGVAGTCELQFVCPSSTPPTGPPATQQREISSSGIFFAWPVVCCHTICVAHQSWSRRLWRGGSRGLIG</sequence>
<dbReference type="AlphaFoldDB" id="A0A914W4T6"/>
<keyword evidence="1" id="KW-1185">Reference proteome</keyword>
<dbReference type="Proteomes" id="UP000887566">
    <property type="component" value="Unplaced"/>
</dbReference>
<organism evidence="1 2">
    <name type="scientific">Plectus sambesii</name>
    <dbReference type="NCBI Taxonomy" id="2011161"/>
    <lineage>
        <taxon>Eukaryota</taxon>
        <taxon>Metazoa</taxon>
        <taxon>Ecdysozoa</taxon>
        <taxon>Nematoda</taxon>
        <taxon>Chromadorea</taxon>
        <taxon>Plectida</taxon>
        <taxon>Plectina</taxon>
        <taxon>Plectoidea</taxon>
        <taxon>Plectidae</taxon>
        <taxon>Plectus</taxon>
    </lineage>
</organism>
<reference evidence="2" key="1">
    <citation type="submission" date="2022-11" db="UniProtKB">
        <authorList>
            <consortium name="WormBaseParasite"/>
        </authorList>
    </citation>
    <scope>IDENTIFICATION</scope>
</reference>
<proteinExistence type="predicted"/>
<protein>
    <submittedName>
        <fullName evidence="2">Uncharacterized protein</fullName>
    </submittedName>
</protein>
<name>A0A914W4T6_9BILA</name>